<sequence>MNKSAIRAFGIALFLVGALLSLADRLDLNIGLPTVASSNDKDVEELQKKLEQATKEIATLKANSTKETGNENKQQENTTDTSTEDKRIDSTPNADNEVTMTLQIYSGITPYIVAQKLEDGGIITNSVEMELLLANAKYARSLQIGSYEVNSSMSLEEIAKLITGKKQ</sequence>
<gene>
    <name evidence="2" type="ORF">FC756_10085</name>
</gene>
<proteinExistence type="predicted"/>
<organism evidence="2 3">
    <name type="scientific">Lysinibacillus mangiferihumi</name>
    <dbReference type="NCBI Taxonomy" id="1130819"/>
    <lineage>
        <taxon>Bacteria</taxon>
        <taxon>Bacillati</taxon>
        <taxon>Bacillota</taxon>
        <taxon>Bacilli</taxon>
        <taxon>Bacillales</taxon>
        <taxon>Bacillaceae</taxon>
        <taxon>Lysinibacillus</taxon>
    </lineage>
</organism>
<comment type="caution">
    <text evidence="2">The sequence shown here is derived from an EMBL/GenBank/DDBJ whole genome shotgun (WGS) entry which is preliminary data.</text>
</comment>
<evidence type="ECO:0000256" key="1">
    <source>
        <dbReference type="SAM" id="MobiDB-lite"/>
    </source>
</evidence>
<name>A0A4U2Z3R5_9BACI</name>
<protein>
    <recommendedName>
        <fullName evidence="4">Endolytic transglycosylase MltG</fullName>
    </recommendedName>
</protein>
<dbReference type="Proteomes" id="UP000308744">
    <property type="component" value="Unassembled WGS sequence"/>
</dbReference>
<keyword evidence="3" id="KW-1185">Reference proteome</keyword>
<evidence type="ECO:0000313" key="3">
    <source>
        <dbReference type="Proteomes" id="UP000308744"/>
    </source>
</evidence>
<dbReference type="Gene3D" id="3.30.1490.480">
    <property type="entry name" value="Endolytic murein transglycosylase"/>
    <property type="match status" value="1"/>
</dbReference>
<dbReference type="EMBL" id="SZPU01000034">
    <property type="protein sequence ID" value="TKI68846.1"/>
    <property type="molecule type" value="Genomic_DNA"/>
</dbReference>
<reference evidence="2 3" key="1">
    <citation type="submission" date="2019-04" db="EMBL/GenBank/DDBJ databases">
        <title>Lysinibacillus genome sequencing.</title>
        <authorList>
            <person name="Dunlap C."/>
        </authorList>
    </citation>
    <scope>NUCLEOTIDE SEQUENCE [LARGE SCALE GENOMIC DNA]</scope>
    <source>
        <strain evidence="2 3">CCTCC AB 2010389</strain>
    </source>
</reference>
<evidence type="ECO:0000313" key="2">
    <source>
        <dbReference type="EMBL" id="TKI68846.1"/>
    </source>
</evidence>
<accession>A0A4U2Z3R5</accession>
<dbReference type="RefSeq" id="WP_107893981.1">
    <property type="nucleotide sequence ID" value="NZ_PYWM01000001.1"/>
</dbReference>
<dbReference type="AlphaFoldDB" id="A0A4U2Z3R5"/>
<evidence type="ECO:0008006" key="4">
    <source>
        <dbReference type="Google" id="ProtNLM"/>
    </source>
</evidence>
<feature type="region of interest" description="Disordered" evidence="1">
    <location>
        <begin position="59"/>
        <end position="93"/>
    </location>
</feature>